<evidence type="ECO:0000259" key="1">
    <source>
        <dbReference type="Pfam" id="PF04466"/>
    </source>
</evidence>
<dbReference type="InterPro" id="IPR052380">
    <property type="entry name" value="Viral_DNA_packaging_terminase"/>
</dbReference>
<keyword evidence="3" id="KW-1185">Reference proteome</keyword>
<dbReference type="AlphaFoldDB" id="A0A101P1F2"/>
<dbReference type="Gene3D" id="3.40.50.300">
    <property type="entry name" value="P-loop containing nucleotide triphosphate hydrolases"/>
    <property type="match status" value="1"/>
</dbReference>
<dbReference type="PANTHER" id="PTHR39184">
    <property type="match status" value="1"/>
</dbReference>
<dbReference type="Gene3D" id="3.30.420.280">
    <property type="match status" value="1"/>
</dbReference>
<comment type="caution">
    <text evidence="2">The sequence shown here is derived from an EMBL/GenBank/DDBJ whole genome shotgun (WGS) entry which is preliminary data.</text>
</comment>
<evidence type="ECO:0000313" key="3">
    <source>
        <dbReference type="Proteomes" id="UP000053127"/>
    </source>
</evidence>
<feature type="domain" description="Phage terminase large subunit N-terminal" evidence="1">
    <location>
        <begin position="31"/>
        <end position="194"/>
    </location>
</feature>
<dbReference type="STRING" id="67386.AQI95_24670"/>
<name>A0A101P1F2_9ACTN</name>
<evidence type="ECO:0000313" key="2">
    <source>
        <dbReference type="EMBL" id="KUN03155.1"/>
    </source>
</evidence>
<proteinExistence type="predicted"/>
<dbReference type="PANTHER" id="PTHR39184:SF1">
    <property type="entry name" value="PBSX PHAGE TERMINASE LARGE SUBUNIT"/>
    <property type="match status" value="1"/>
</dbReference>
<dbReference type="RefSeq" id="WP_244188839.1">
    <property type="nucleotide sequence ID" value="NZ_KQ948215.1"/>
</dbReference>
<sequence length="442" mass="48973">MTTTDARTVVRYEPRGGAKELLSAKDQEITIAGPAGTGKSLAMLQKAFYTSLMVPGCRSLIVRQTHAALTGSTLVTFEQQVSTAALADGIVRWFGGSPRKPPAYQFANGAEILVGGLDRPEKFLSTEFSRIYVDEATQISLTALETLITRLRGNAATYRQIVLACNPDHPKHWIKQRCDEGAMRMIHSLHRDNPLYVNLDGTLTERGVDYMAKLDALTGVRRLRYREGIWAAAEGMVYEGWSDPVHVVEPFDVPASWSRWVTIDFGFTNPFVAQLWAEDSDGRLYLIREWVRTRMLVEDHAEVIRDRLLAGQPRPRAIITDHDAEDRATLERKIGMGTQAAHKGVSDGIQAFSARLKVQGDSKARLFVFRNALLDRDPEMDVASLPIGLAEEVAGYVWAVKPGNAGGLKEEPVKANDHSMDAARYMVAERDLGGTPRVRVLG</sequence>
<dbReference type="Proteomes" id="UP000053127">
    <property type="component" value="Unassembled WGS sequence"/>
</dbReference>
<organism evidence="2 3">
    <name type="scientific">Streptomyces yokosukanensis</name>
    <dbReference type="NCBI Taxonomy" id="67386"/>
    <lineage>
        <taxon>Bacteria</taxon>
        <taxon>Bacillati</taxon>
        <taxon>Actinomycetota</taxon>
        <taxon>Actinomycetes</taxon>
        <taxon>Kitasatosporales</taxon>
        <taxon>Streptomycetaceae</taxon>
        <taxon>Streptomyces</taxon>
    </lineage>
</organism>
<reference evidence="2 3" key="1">
    <citation type="submission" date="2015-10" db="EMBL/GenBank/DDBJ databases">
        <title>Draft genome sequence of Streptomyces yokosukanensis DSM 40224, type strain for the species Streptomyces yokosukanensis.</title>
        <authorList>
            <person name="Ruckert C."/>
            <person name="Winkler A."/>
            <person name="Kalinowski J."/>
            <person name="Kampfer P."/>
            <person name="Glaeser S."/>
        </authorList>
    </citation>
    <scope>NUCLEOTIDE SEQUENCE [LARGE SCALE GENOMIC DNA]</scope>
    <source>
        <strain evidence="2 3">DSM 40224</strain>
    </source>
</reference>
<accession>A0A101P1F2</accession>
<dbReference type="SUPFAM" id="SSF52540">
    <property type="entry name" value="P-loop containing nucleoside triphosphate hydrolases"/>
    <property type="match status" value="1"/>
</dbReference>
<protein>
    <submittedName>
        <fullName evidence="2">Terminase</fullName>
    </submittedName>
</protein>
<dbReference type="Pfam" id="PF04466">
    <property type="entry name" value="Terminase_3"/>
    <property type="match status" value="1"/>
</dbReference>
<dbReference type="InterPro" id="IPR027417">
    <property type="entry name" value="P-loop_NTPase"/>
</dbReference>
<dbReference type="InterPro" id="IPR035412">
    <property type="entry name" value="Terminase_L_N"/>
</dbReference>
<dbReference type="EMBL" id="LMWN01000035">
    <property type="protein sequence ID" value="KUN03155.1"/>
    <property type="molecule type" value="Genomic_DNA"/>
</dbReference>
<gene>
    <name evidence="2" type="ORF">AQI95_24670</name>
</gene>